<keyword evidence="2 3" id="KW-0732">Signal</keyword>
<comment type="similarity">
    <text evidence="1">Belongs to the Skp family.</text>
</comment>
<protein>
    <submittedName>
        <fullName evidence="4">Outer membrane protein</fullName>
    </submittedName>
</protein>
<dbReference type="PANTHER" id="PTHR35089:SF1">
    <property type="entry name" value="CHAPERONE PROTEIN SKP"/>
    <property type="match status" value="1"/>
</dbReference>
<proteinExistence type="inferred from homology"/>
<organism evidence="4 5">
    <name type="scientific">Arenicella chitinivorans</name>
    <dbReference type="NCBI Taxonomy" id="1329800"/>
    <lineage>
        <taxon>Bacteria</taxon>
        <taxon>Pseudomonadati</taxon>
        <taxon>Pseudomonadota</taxon>
        <taxon>Gammaproteobacteria</taxon>
        <taxon>Arenicellales</taxon>
        <taxon>Arenicellaceae</taxon>
        <taxon>Arenicella</taxon>
    </lineage>
</organism>
<dbReference type="RefSeq" id="WP_189398658.1">
    <property type="nucleotide sequence ID" value="NZ_BMXA01000001.1"/>
</dbReference>
<keyword evidence="5" id="KW-1185">Reference proteome</keyword>
<dbReference type="Gene3D" id="3.30.910.20">
    <property type="entry name" value="Skp domain"/>
    <property type="match status" value="1"/>
</dbReference>
<dbReference type="GO" id="GO:0051082">
    <property type="term" value="F:unfolded protein binding"/>
    <property type="evidence" value="ECO:0007669"/>
    <property type="project" value="InterPro"/>
</dbReference>
<feature type="signal peptide" evidence="3">
    <location>
        <begin position="1"/>
        <end position="22"/>
    </location>
</feature>
<dbReference type="GO" id="GO:0050821">
    <property type="term" value="P:protein stabilization"/>
    <property type="evidence" value="ECO:0007669"/>
    <property type="project" value="TreeGrafter"/>
</dbReference>
<accession>A0A918VJI4</accession>
<comment type="caution">
    <text evidence="4">The sequence shown here is derived from an EMBL/GenBank/DDBJ whole genome shotgun (WGS) entry which is preliminary data.</text>
</comment>
<reference evidence="4" key="2">
    <citation type="submission" date="2020-09" db="EMBL/GenBank/DDBJ databases">
        <authorList>
            <person name="Sun Q."/>
            <person name="Kim S."/>
        </authorList>
    </citation>
    <scope>NUCLEOTIDE SEQUENCE</scope>
    <source>
        <strain evidence="4">KCTC 12711</strain>
    </source>
</reference>
<evidence type="ECO:0000256" key="1">
    <source>
        <dbReference type="ARBA" id="ARBA00009091"/>
    </source>
</evidence>
<dbReference type="AlphaFoldDB" id="A0A918VJI4"/>
<sequence length="168" mass="19132">MLKRSLFVVAAFAALVQTSVAAAEVKIGVYDARKILESLPSVQKEFNNLNAEFEPKKKEIAEKQQALLKLKDDIEKNAGTIYSETELQAKQLEWQSKRRELQLLAEDTERLFNVRRNEAIRKFQSSVDLEVTKVAKEEGFDLILRSGVMFASPKVDITDKVLKRMSSK</sequence>
<dbReference type="Pfam" id="PF03938">
    <property type="entry name" value="OmpH"/>
    <property type="match status" value="1"/>
</dbReference>
<evidence type="ECO:0000313" key="5">
    <source>
        <dbReference type="Proteomes" id="UP000614811"/>
    </source>
</evidence>
<gene>
    <name evidence="4" type="ORF">GCM10008090_07540</name>
</gene>
<dbReference type="EMBL" id="BMXA01000001">
    <property type="protein sequence ID" value="GHA00945.1"/>
    <property type="molecule type" value="Genomic_DNA"/>
</dbReference>
<dbReference type="GO" id="GO:0005829">
    <property type="term" value="C:cytosol"/>
    <property type="evidence" value="ECO:0007669"/>
    <property type="project" value="TreeGrafter"/>
</dbReference>
<dbReference type="InterPro" id="IPR005632">
    <property type="entry name" value="Chaperone_Skp"/>
</dbReference>
<evidence type="ECO:0000313" key="4">
    <source>
        <dbReference type="EMBL" id="GHA00945.1"/>
    </source>
</evidence>
<name>A0A918VJI4_9GAMM</name>
<feature type="chain" id="PRO_5036928457" evidence="3">
    <location>
        <begin position="23"/>
        <end position="168"/>
    </location>
</feature>
<dbReference type="SMART" id="SM00935">
    <property type="entry name" value="OmpH"/>
    <property type="match status" value="1"/>
</dbReference>
<dbReference type="Proteomes" id="UP000614811">
    <property type="component" value="Unassembled WGS sequence"/>
</dbReference>
<evidence type="ECO:0000256" key="2">
    <source>
        <dbReference type="ARBA" id="ARBA00022729"/>
    </source>
</evidence>
<evidence type="ECO:0000256" key="3">
    <source>
        <dbReference type="SAM" id="SignalP"/>
    </source>
</evidence>
<dbReference type="SUPFAM" id="SSF111384">
    <property type="entry name" value="OmpH-like"/>
    <property type="match status" value="1"/>
</dbReference>
<dbReference type="PANTHER" id="PTHR35089">
    <property type="entry name" value="CHAPERONE PROTEIN SKP"/>
    <property type="match status" value="1"/>
</dbReference>
<dbReference type="InterPro" id="IPR024930">
    <property type="entry name" value="Skp_dom_sf"/>
</dbReference>
<reference evidence="4" key="1">
    <citation type="journal article" date="2014" name="Int. J. Syst. Evol. Microbiol.">
        <title>Complete genome sequence of Corynebacterium casei LMG S-19264T (=DSM 44701T), isolated from a smear-ripened cheese.</title>
        <authorList>
            <consortium name="US DOE Joint Genome Institute (JGI-PGF)"/>
            <person name="Walter F."/>
            <person name="Albersmeier A."/>
            <person name="Kalinowski J."/>
            <person name="Ruckert C."/>
        </authorList>
    </citation>
    <scope>NUCLEOTIDE SEQUENCE</scope>
    <source>
        <strain evidence="4">KCTC 12711</strain>
    </source>
</reference>